<name>A0A8E2EAY3_9PEZI</name>
<dbReference type="OrthoDB" id="1044435at2759"/>
<keyword evidence="2" id="KW-1133">Transmembrane helix</keyword>
<comment type="similarity">
    <text evidence="1">Belongs to the gamma-glutamylcyclotransferase family.</text>
</comment>
<proteinExistence type="inferred from homology"/>
<dbReference type="EMBL" id="KV744957">
    <property type="protein sequence ID" value="OCK80498.1"/>
    <property type="molecule type" value="Genomic_DNA"/>
</dbReference>
<accession>A0A8E2EAY3</accession>
<evidence type="ECO:0000256" key="2">
    <source>
        <dbReference type="SAM" id="Phobius"/>
    </source>
</evidence>
<evidence type="ECO:0000256" key="1">
    <source>
        <dbReference type="ARBA" id="ARBA00008861"/>
    </source>
</evidence>
<dbReference type="InterPro" id="IPR045038">
    <property type="entry name" value="AIG2-like"/>
</dbReference>
<keyword evidence="2" id="KW-0812">Transmembrane</keyword>
<feature type="transmembrane region" description="Helical" evidence="2">
    <location>
        <begin position="6"/>
        <end position="24"/>
    </location>
</feature>
<dbReference type="AlphaFoldDB" id="A0A8E2EAY3"/>
<organism evidence="3 4">
    <name type="scientific">Lepidopterella palustris CBS 459.81</name>
    <dbReference type="NCBI Taxonomy" id="1314670"/>
    <lineage>
        <taxon>Eukaryota</taxon>
        <taxon>Fungi</taxon>
        <taxon>Dikarya</taxon>
        <taxon>Ascomycota</taxon>
        <taxon>Pezizomycotina</taxon>
        <taxon>Dothideomycetes</taxon>
        <taxon>Pleosporomycetidae</taxon>
        <taxon>Mytilinidiales</taxon>
        <taxon>Argynnaceae</taxon>
        <taxon>Lepidopterella</taxon>
    </lineage>
</organism>
<evidence type="ECO:0000313" key="4">
    <source>
        <dbReference type="Proteomes" id="UP000250266"/>
    </source>
</evidence>
<reference evidence="3 4" key="1">
    <citation type="journal article" date="2016" name="Nat. Commun.">
        <title>Ectomycorrhizal ecology is imprinted in the genome of the dominant symbiotic fungus Cenococcum geophilum.</title>
        <authorList>
            <consortium name="DOE Joint Genome Institute"/>
            <person name="Peter M."/>
            <person name="Kohler A."/>
            <person name="Ohm R.A."/>
            <person name="Kuo A."/>
            <person name="Krutzmann J."/>
            <person name="Morin E."/>
            <person name="Arend M."/>
            <person name="Barry K.W."/>
            <person name="Binder M."/>
            <person name="Choi C."/>
            <person name="Clum A."/>
            <person name="Copeland A."/>
            <person name="Grisel N."/>
            <person name="Haridas S."/>
            <person name="Kipfer T."/>
            <person name="LaButti K."/>
            <person name="Lindquist E."/>
            <person name="Lipzen A."/>
            <person name="Maire R."/>
            <person name="Meier B."/>
            <person name="Mihaltcheva S."/>
            <person name="Molinier V."/>
            <person name="Murat C."/>
            <person name="Poggeler S."/>
            <person name="Quandt C.A."/>
            <person name="Sperisen C."/>
            <person name="Tritt A."/>
            <person name="Tisserant E."/>
            <person name="Crous P.W."/>
            <person name="Henrissat B."/>
            <person name="Nehls U."/>
            <person name="Egli S."/>
            <person name="Spatafora J.W."/>
            <person name="Grigoriev I.V."/>
            <person name="Martin F.M."/>
        </authorList>
    </citation>
    <scope>NUCLEOTIDE SEQUENCE [LARGE SCALE GENOMIC DNA]</scope>
    <source>
        <strain evidence="3 4">CBS 459.81</strain>
    </source>
</reference>
<dbReference type="PANTHER" id="PTHR31544">
    <property type="entry name" value="AIG2-LIKE PROTEIN D"/>
    <property type="match status" value="1"/>
</dbReference>
<dbReference type="PANTHER" id="PTHR31544:SF2">
    <property type="entry name" value="AIG2-LIKE PROTEIN D"/>
    <property type="match status" value="1"/>
</dbReference>
<evidence type="ECO:0000313" key="3">
    <source>
        <dbReference type="EMBL" id="OCK80498.1"/>
    </source>
</evidence>
<keyword evidence="4" id="KW-1185">Reference proteome</keyword>
<sequence length="216" mass="24431">MNFAILSPATVFSLIILLLYLYCLQHRRQSLTPQIMIPQNNTPWPHVDFPRTKKTVHSEDGQNQPNQGYCLALNRRLTSKQINSLLATGEIPVFLHGPLMFPWVIGRVLRCLDSPGITQRMTSAVLHSHIQYQIQHTYHPALLPSESMGNVVNGMVILGLRREEVAEIDDYVGLDLHYKEVEEAEITLLDGKKRQLAVVVHIWTGAKSLLLTGTSY</sequence>
<dbReference type="Proteomes" id="UP000250266">
    <property type="component" value="Unassembled WGS sequence"/>
</dbReference>
<dbReference type="Gene3D" id="3.10.490.10">
    <property type="entry name" value="Gamma-glutamyl cyclotransferase-like"/>
    <property type="match status" value="1"/>
</dbReference>
<keyword evidence="2" id="KW-0472">Membrane</keyword>
<protein>
    <submittedName>
        <fullName evidence="3">Uncharacterized protein</fullName>
    </submittedName>
</protein>
<gene>
    <name evidence="3" type="ORF">K432DRAFT_43126</name>
</gene>